<proteinExistence type="predicted"/>
<accession>A0A8D9FES1</accession>
<keyword evidence="1" id="KW-0472">Membrane</keyword>
<evidence type="ECO:0000256" key="1">
    <source>
        <dbReference type="SAM" id="Phobius"/>
    </source>
</evidence>
<reference evidence="2" key="1">
    <citation type="submission" date="2021-05" db="EMBL/GenBank/DDBJ databases">
        <authorList>
            <person name="Alioto T."/>
            <person name="Alioto T."/>
            <person name="Gomez Garrido J."/>
        </authorList>
    </citation>
    <scope>NUCLEOTIDE SEQUENCE</scope>
</reference>
<sequence length="105" mass="12009">MTLYCFPYVNAFGNVTSNTNGIIEVIYHINEALGSHSKYLIYVAGFFLFLMSAECFSSHPRICTLFVGSKSIIIFEHVALCMFWVYKVVLSKQEKSKRAYNGILY</sequence>
<keyword evidence="1" id="KW-1133">Transmembrane helix</keyword>
<dbReference type="EMBL" id="HBUF01658077">
    <property type="protein sequence ID" value="CAG6788143.1"/>
    <property type="molecule type" value="Transcribed_RNA"/>
</dbReference>
<organism evidence="2">
    <name type="scientific">Cacopsylla melanoneura</name>
    <dbReference type="NCBI Taxonomy" id="428564"/>
    <lineage>
        <taxon>Eukaryota</taxon>
        <taxon>Metazoa</taxon>
        <taxon>Ecdysozoa</taxon>
        <taxon>Arthropoda</taxon>
        <taxon>Hexapoda</taxon>
        <taxon>Insecta</taxon>
        <taxon>Pterygota</taxon>
        <taxon>Neoptera</taxon>
        <taxon>Paraneoptera</taxon>
        <taxon>Hemiptera</taxon>
        <taxon>Sternorrhyncha</taxon>
        <taxon>Psylloidea</taxon>
        <taxon>Psyllidae</taxon>
        <taxon>Psyllinae</taxon>
        <taxon>Cacopsylla</taxon>
    </lineage>
</organism>
<dbReference type="AlphaFoldDB" id="A0A8D9FES1"/>
<feature type="transmembrane region" description="Helical" evidence="1">
    <location>
        <begin position="39"/>
        <end position="59"/>
    </location>
</feature>
<feature type="transmembrane region" description="Helical" evidence="1">
    <location>
        <begin position="71"/>
        <end position="90"/>
    </location>
</feature>
<name>A0A8D9FES1_9HEMI</name>
<keyword evidence="1" id="KW-0812">Transmembrane</keyword>
<protein>
    <submittedName>
        <fullName evidence="2">Uncharacterized protein</fullName>
    </submittedName>
</protein>
<evidence type="ECO:0000313" key="2">
    <source>
        <dbReference type="EMBL" id="CAG6788143.1"/>
    </source>
</evidence>